<keyword evidence="1" id="KW-1185">Reference proteome</keyword>
<protein>
    <submittedName>
        <fullName evidence="2">Uncharacterized protein</fullName>
    </submittedName>
</protein>
<accession>A0A914CHY7</accession>
<name>A0A914CHY7_9BILA</name>
<evidence type="ECO:0000313" key="1">
    <source>
        <dbReference type="Proteomes" id="UP000887540"/>
    </source>
</evidence>
<proteinExistence type="predicted"/>
<organism evidence="1 2">
    <name type="scientific">Acrobeloides nanus</name>
    <dbReference type="NCBI Taxonomy" id="290746"/>
    <lineage>
        <taxon>Eukaryota</taxon>
        <taxon>Metazoa</taxon>
        <taxon>Ecdysozoa</taxon>
        <taxon>Nematoda</taxon>
        <taxon>Chromadorea</taxon>
        <taxon>Rhabditida</taxon>
        <taxon>Tylenchina</taxon>
        <taxon>Cephalobomorpha</taxon>
        <taxon>Cephaloboidea</taxon>
        <taxon>Cephalobidae</taxon>
        <taxon>Acrobeloides</taxon>
    </lineage>
</organism>
<sequence length="113" mass="11965">MATMATMACADFQPTGFPYTVVPSSVPMTTSAMGACAPNVYNSYREQHECRSGSCDLYYSDVADSPCACDTCLDPSQYCTQAACNGTCGAAGFECDRGDCDQGICDCFICDCE</sequence>
<dbReference type="Proteomes" id="UP000887540">
    <property type="component" value="Unplaced"/>
</dbReference>
<dbReference type="WBParaSite" id="ACRNAN_scaffold10712.g30394.t1">
    <property type="protein sequence ID" value="ACRNAN_scaffold10712.g30394.t1"/>
    <property type="gene ID" value="ACRNAN_scaffold10712.g30394"/>
</dbReference>
<dbReference type="AlphaFoldDB" id="A0A914CHY7"/>
<evidence type="ECO:0000313" key="2">
    <source>
        <dbReference type="WBParaSite" id="ACRNAN_scaffold10712.g30394.t1"/>
    </source>
</evidence>
<reference evidence="2" key="1">
    <citation type="submission" date="2022-11" db="UniProtKB">
        <authorList>
            <consortium name="WormBaseParasite"/>
        </authorList>
    </citation>
    <scope>IDENTIFICATION</scope>
</reference>